<dbReference type="EMBL" id="JAVDYB010000001">
    <property type="protein sequence ID" value="MDR7274062.1"/>
    <property type="molecule type" value="Genomic_DNA"/>
</dbReference>
<dbReference type="RefSeq" id="WP_310363304.1">
    <property type="nucleotide sequence ID" value="NZ_JAVDYB010000001.1"/>
</dbReference>
<protein>
    <submittedName>
        <fullName evidence="2">Uncharacterized protein</fullName>
    </submittedName>
</protein>
<feature type="transmembrane region" description="Helical" evidence="1">
    <location>
        <begin position="26"/>
        <end position="47"/>
    </location>
</feature>
<gene>
    <name evidence="2" type="ORF">J2S41_000840</name>
</gene>
<dbReference type="AlphaFoldDB" id="A0AAE4C7Y1"/>
<keyword evidence="3" id="KW-1185">Reference proteome</keyword>
<proteinExistence type="predicted"/>
<keyword evidence="1" id="KW-1133">Transmembrane helix</keyword>
<evidence type="ECO:0000313" key="2">
    <source>
        <dbReference type="EMBL" id="MDR7274062.1"/>
    </source>
</evidence>
<keyword evidence="1" id="KW-0812">Transmembrane</keyword>
<organism evidence="2 3">
    <name type="scientific">Catenuloplanes atrovinosus</name>
    <dbReference type="NCBI Taxonomy" id="137266"/>
    <lineage>
        <taxon>Bacteria</taxon>
        <taxon>Bacillati</taxon>
        <taxon>Actinomycetota</taxon>
        <taxon>Actinomycetes</taxon>
        <taxon>Micromonosporales</taxon>
        <taxon>Micromonosporaceae</taxon>
        <taxon>Catenuloplanes</taxon>
    </lineage>
</organism>
<comment type="caution">
    <text evidence="2">The sequence shown here is derived from an EMBL/GenBank/DDBJ whole genome shotgun (WGS) entry which is preliminary data.</text>
</comment>
<sequence>MEAFQAPVRVMSVLAAEERPWSEIPVVRGLGVIVGILFLVIAIRAMFGGGKR</sequence>
<dbReference type="Proteomes" id="UP001183643">
    <property type="component" value="Unassembled WGS sequence"/>
</dbReference>
<keyword evidence="1" id="KW-0472">Membrane</keyword>
<accession>A0AAE4C7Y1</accession>
<evidence type="ECO:0000256" key="1">
    <source>
        <dbReference type="SAM" id="Phobius"/>
    </source>
</evidence>
<reference evidence="2" key="1">
    <citation type="submission" date="2023-07" db="EMBL/GenBank/DDBJ databases">
        <title>Sequencing the genomes of 1000 actinobacteria strains.</title>
        <authorList>
            <person name="Klenk H.-P."/>
        </authorList>
    </citation>
    <scope>NUCLEOTIDE SEQUENCE</scope>
    <source>
        <strain evidence="2">DSM 44707</strain>
    </source>
</reference>
<name>A0AAE4C7Y1_9ACTN</name>
<evidence type="ECO:0000313" key="3">
    <source>
        <dbReference type="Proteomes" id="UP001183643"/>
    </source>
</evidence>